<dbReference type="AlphaFoldDB" id="A0A1B2EF00"/>
<proteinExistence type="predicted"/>
<reference evidence="2" key="1">
    <citation type="submission" date="2016-07" db="EMBL/GenBank/DDBJ databases">
        <title>Microvirga ossetica sp. nov. a new species of rhizobia isolated from root nodules of the legume species Vicia alpestris Steven originated from North Ossetia region in the Caucasus.</title>
        <authorList>
            <person name="Safronova V.I."/>
            <person name="Kuznetsova I.G."/>
            <person name="Sazanova A.L."/>
            <person name="Belimov A."/>
            <person name="Andronov E."/>
            <person name="Osledkin Y.S."/>
            <person name="Onishchuk O.P."/>
            <person name="Kurchak O.N."/>
            <person name="Shaposhnikov A.I."/>
            <person name="Willems A."/>
            <person name="Tikhonovich I.A."/>
        </authorList>
    </citation>
    <scope>NUCLEOTIDE SEQUENCE [LARGE SCALE GENOMIC DNA]</scope>
    <source>
        <strain evidence="2">V5/3M</strain>
    </source>
</reference>
<dbReference type="InterPro" id="IPR037171">
    <property type="entry name" value="NagB/RpiA_transferase-like"/>
</dbReference>
<dbReference type="GO" id="GO:0019262">
    <property type="term" value="P:N-acetylneuraminate catabolic process"/>
    <property type="evidence" value="ECO:0007669"/>
    <property type="project" value="TreeGrafter"/>
</dbReference>
<dbReference type="PANTHER" id="PTHR11280:SF6">
    <property type="entry name" value="GLUCOSAMINE-6-PHOSPHATE ISOMERASE NAGB"/>
    <property type="match status" value="1"/>
</dbReference>
<dbReference type="Pfam" id="PF01182">
    <property type="entry name" value="Glucosamine_iso"/>
    <property type="match status" value="1"/>
</dbReference>
<evidence type="ECO:0000313" key="2">
    <source>
        <dbReference type="EMBL" id="ANY78519.1"/>
    </source>
</evidence>
<gene>
    <name evidence="2" type="ORF">BB934_10025</name>
</gene>
<feature type="domain" description="Glucosamine/galactosamine-6-phosphate isomerase" evidence="1">
    <location>
        <begin position="7"/>
        <end position="228"/>
    </location>
</feature>
<dbReference type="RefSeq" id="WP_099509516.1">
    <property type="nucleotide sequence ID" value="NZ_CP016616.1"/>
</dbReference>
<dbReference type="GO" id="GO:0042802">
    <property type="term" value="F:identical protein binding"/>
    <property type="evidence" value="ECO:0007669"/>
    <property type="project" value="TreeGrafter"/>
</dbReference>
<dbReference type="GO" id="GO:0005975">
    <property type="term" value="P:carbohydrate metabolic process"/>
    <property type="evidence" value="ECO:0007669"/>
    <property type="project" value="InterPro"/>
</dbReference>
<dbReference type="Gene3D" id="3.40.50.1360">
    <property type="match status" value="1"/>
</dbReference>
<evidence type="ECO:0000259" key="1">
    <source>
        <dbReference type="Pfam" id="PF01182"/>
    </source>
</evidence>
<dbReference type="SUPFAM" id="SSF100950">
    <property type="entry name" value="NagB/RpiA/CoA transferase-like"/>
    <property type="match status" value="1"/>
</dbReference>
<accession>A0A1B2EF00</accession>
<dbReference type="GO" id="GO:0004342">
    <property type="term" value="F:glucosamine-6-phosphate deaminase activity"/>
    <property type="evidence" value="ECO:0007669"/>
    <property type="project" value="InterPro"/>
</dbReference>
<dbReference type="GO" id="GO:0005737">
    <property type="term" value="C:cytoplasm"/>
    <property type="evidence" value="ECO:0007669"/>
    <property type="project" value="TreeGrafter"/>
</dbReference>
<dbReference type="CDD" id="cd01399">
    <property type="entry name" value="GlcN6P_deaminase"/>
    <property type="match status" value="1"/>
</dbReference>
<dbReference type="KEGG" id="moc:BB934_10025"/>
<protein>
    <submittedName>
        <fullName evidence="2">Glucosamine-6-phosphate deaminase</fullName>
    </submittedName>
</protein>
<name>A0A1B2EF00_9HYPH</name>
<dbReference type="GO" id="GO:0006046">
    <property type="term" value="P:N-acetylglucosamine catabolic process"/>
    <property type="evidence" value="ECO:0007669"/>
    <property type="project" value="TreeGrafter"/>
</dbReference>
<dbReference type="InterPro" id="IPR006148">
    <property type="entry name" value="Glc/Gal-6P_isomerase"/>
</dbReference>
<dbReference type="PANTHER" id="PTHR11280">
    <property type="entry name" value="GLUCOSAMINE-6-PHOSPHATE ISOMERASE"/>
    <property type="match status" value="1"/>
</dbReference>
<dbReference type="InterPro" id="IPR004547">
    <property type="entry name" value="Glucosamine6P_isomerase"/>
</dbReference>
<dbReference type="OrthoDB" id="9791139at2"/>
<dbReference type="EMBL" id="CP016616">
    <property type="protein sequence ID" value="ANY78519.1"/>
    <property type="molecule type" value="Genomic_DNA"/>
</dbReference>
<dbReference type="GO" id="GO:0006043">
    <property type="term" value="P:glucosamine catabolic process"/>
    <property type="evidence" value="ECO:0007669"/>
    <property type="project" value="TreeGrafter"/>
</dbReference>
<sequence length="249" mass="27014">MDIRIEPDKKTLGARAAAEGSEAIRAAIARDGACTIILATGASQFEMLDALVVEEGIDWSKVTVFHLDEYVGLPITHGASFRRYLRERFVARVPALGDFVAIEGDAADLGSEVSRLNKLIAGQRIAVCFAGIGENCHLAFNDPPADFDAEDPYIVVTLDEACRRQQLGEGWFPTLAAVPDHAISMSIRQILKSERIVLCVPDARKAIAVRDAVEGAVDPDHPASVLQRHPRCTLYLDPPAATLLSRKTT</sequence>
<organism evidence="2">
    <name type="scientific">Microvirga ossetica</name>
    <dbReference type="NCBI Taxonomy" id="1882682"/>
    <lineage>
        <taxon>Bacteria</taxon>
        <taxon>Pseudomonadati</taxon>
        <taxon>Pseudomonadota</taxon>
        <taxon>Alphaproteobacteria</taxon>
        <taxon>Hyphomicrobiales</taxon>
        <taxon>Methylobacteriaceae</taxon>
        <taxon>Microvirga</taxon>
    </lineage>
</organism>